<dbReference type="AlphaFoldDB" id="A0A6G1IYV0"/>
<organism evidence="2 3">
    <name type="scientific">Lentithecium fluviatile CBS 122367</name>
    <dbReference type="NCBI Taxonomy" id="1168545"/>
    <lineage>
        <taxon>Eukaryota</taxon>
        <taxon>Fungi</taxon>
        <taxon>Dikarya</taxon>
        <taxon>Ascomycota</taxon>
        <taxon>Pezizomycotina</taxon>
        <taxon>Dothideomycetes</taxon>
        <taxon>Pleosporomycetidae</taxon>
        <taxon>Pleosporales</taxon>
        <taxon>Massarineae</taxon>
        <taxon>Lentitheciaceae</taxon>
        <taxon>Lentithecium</taxon>
    </lineage>
</organism>
<gene>
    <name evidence="2" type="ORF">K458DRAFT_390345</name>
</gene>
<reference evidence="2" key="1">
    <citation type="journal article" date="2020" name="Stud. Mycol.">
        <title>101 Dothideomycetes genomes: a test case for predicting lifestyles and emergence of pathogens.</title>
        <authorList>
            <person name="Haridas S."/>
            <person name="Albert R."/>
            <person name="Binder M."/>
            <person name="Bloem J."/>
            <person name="Labutti K."/>
            <person name="Salamov A."/>
            <person name="Andreopoulos B."/>
            <person name="Baker S."/>
            <person name="Barry K."/>
            <person name="Bills G."/>
            <person name="Bluhm B."/>
            <person name="Cannon C."/>
            <person name="Castanera R."/>
            <person name="Culley D."/>
            <person name="Daum C."/>
            <person name="Ezra D."/>
            <person name="Gonzalez J."/>
            <person name="Henrissat B."/>
            <person name="Kuo A."/>
            <person name="Liang C."/>
            <person name="Lipzen A."/>
            <person name="Lutzoni F."/>
            <person name="Magnuson J."/>
            <person name="Mondo S."/>
            <person name="Nolan M."/>
            <person name="Ohm R."/>
            <person name="Pangilinan J."/>
            <person name="Park H.-J."/>
            <person name="Ramirez L."/>
            <person name="Alfaro M."/>
            <person name="Sun H."/>
            <person name="Tritt A."/>
            <person name="Yoshinaga Y."/>
            <person name="Zwiers L.-H."/>
            <person name="Turgeon B."/>
            <person name="Goodwin S."/>
            <person name="Spatafora J."/>
            <person name="Crous P."/>
            <person name="Grigoriev I."/>
        </authorList>
    </citation>
    <scope>NUCLEOTIDE SEQUENCE</scope>
    <source>
        <strain evidence="2">CBS 122367</strain>
    </source>
</reference>
<dbReference type="Proteomes" id="UP000799291">
    <property type="component" value="Unassembled WGS sequence"/>
</dbReference>
<dbReference type="Pfam" id="PF06985">
    <property type="entry name" value="HET"/>
    <property type="match status" value="1"/>
</dbReference>
<dbReference type="OrthoDB" id="5428863at2759"/>
<evidence type="ECO:0000259" key="1">
    <source>
        <dbReference type="Pfam" id="PF06985"/>
    </source>
</evidence>
<dbReference type="InterPro" id="IPR010730">
    <property type="entry name" value="HET"/>
</dbReference>
<dbReference type="PANTHER" id="PTHR33112">
    <property type="entry name" value="DOMAIN PROTEIN, PUTATIVE-RELATED"/>
    <property type="match status" value="1"/>
</dbReference>
<evidence type="ECO:0000313" key="3">
    <source>
        <dbReference type="Proteomes" id="UP000799291"/>
    </source>
</evidence>
<name>A0A6G1IYV0_9PLEO</name>
<feature type="domain" description="Heterokaryon incompatibility" evidence="1">
    <location>
        <begin position="1"/>
        <end position="73"/>
    </location>
</feature>
<accession>A0A6G1IYV0</accession>
<keyword evidence="3" id="KW-1185">Reference proteome</keyword>
<protein>
    <submittedName>
        <fullName evidence="2">HET-domain-containing protein</fullName>
    </submittedName>
</protein>
<sequence length="412" mass="47860">MTVTKQLEYTYLWIDRYCIDQTSDQEKHTQARQMDKIYASVQTTIIASAGDDTNYCVPDISRPRRRNHTPRKHRLGSFDLVDAKFEAATGKRHMEDIAEDYETPVIAEFEGFLPMSDNSTLDINHAEKFMQAYSSSQLTYDEDDLNATTGILNHLSNHAQFPNGVFHIRGLLFRFLRDCAKHVVHLSLNWYYWIPGRWRHGFPSWPSLGCEGPKLYFFHQPRVPFDLDIRVRGGTQSWTFRDYLLTVLATHNSGLLIAPSQLEITRGLAFPLELKRVGGDTRVAFQLARDMSTCYTTVYWDEGAAPSDRNTSCLELVTEWQTVIILFAKDGQELYERVGIFILGYLDVTILIDMKNLNGDNGRSFMPSYYHYFDHRDKNCHWESSQYYHLLALRCQFRSDITPKDDDIEERP</sequence>
<proteinExistence type="predicted"/>
<evidence type="ECO:0000313" key="2">
    <source>
        <dbReference type="EMBL" id="KAF2683069.1"/>
    </source>
</evidence>
<dbReference type="EMBL" id="MU005585">
    <property type="protein sequence ID" value="KAF2683069.1"/>
    <property type="molecule type" value="Genomic_DNA"/>
</dbReference>
<dbReference type="PANTHER" id="PTHR33112:SF1">
    <property type="entry name" value="HETEROKARYON INCOMPATIBILITY DOMAIN-CONTAINING PROTEIN"/>
    <property type="match status" value="1"/>
</dbReference>